<gene>
    <name evidence="1" type="ORF">BDP81DRAFT_16919</name>
</gene>
<dbReference type="EMBL" id="JAHMHQ010000001">
    <property type="protein sequence ID" value="KAK1656190.1"/>
    <property type="molecule type" value="Genomic_DNA"/>
</dbReference>
<protein>
    <submittedName>
        <fullName evidence="1">Uncharacterized protein</fullName>
    </submittedName>
</protein>
<keyword evidence="2" id="KW-1185">Reference proteome</keyword>
<dbReference type="Proteomes" id="UP001243989">
    <property type="component" value="Unassembled WGS sequence"/>
</dbReference>
<dbReference type="RefSeq" id="XP_060452234.1">
    <property type="nucleotide sequence ID" value="XM_060582146.1"/>
</dbReference>
<organism evidence="1 2">
    <name type="scientific">Colletotrichum phormii</name>
    <dbReference type="NCBI Taxonomy" id="359342"/>
    <lineage>
        <taxon>Eukaryota</taxon>
        <taxon>Fungi</taxon>
        <taxon>Dikarya</taxon>
        <taxon>Ascomycota</taxon>
        <taxon>Pezizomycotina</taxon>
        <taxon>Sordariomycetes</taxon>
        <taxon>Hypocreomycetidae</taxon>
        <taxon>Glomerellales</taxon>
        <taxon>Glomerellaceae</taxon>
        <taxon>Colletotrichum</taxon>
        <taxon>Colletotrichum acutatum species complex</taxon>
    </lineage>
</organism>
<accession>A0AAJ0EK97</accession>
<proteinExistence type="predicted"/>
<sequence length="164" mass="18576">MTHGQLTDSLKTDRLSSTDSCFHVFEVFLAFAGGFHASVRVFSSTLQLPFAIMQLRVHVLRTDVYTKRARQVFFAIPGKQDNSRQLWAWGPSCRPKGTTSIYVLSIRYLAIRIPWCLYLRVCSNGMKQQCFMGSTLAIPDSQSTVSISTGSYPYLCLHISVWPR</sequence>
<evidence type="ECO:0000313" key="1">
    <source>
        <dbReference type="EMBL" id="KAK1656190.1"/>
    </source>
</evidence>
<name>A0AAJ0EK97_9PEZI</name>
<evidence type="ECO:0000313" key="2">
    <source>
        <dbReference type="Proteomes" id="UP001243989"/>
    </source>
</evidence>
<reference evidence="1" key="1">
    <citation type="submission" date="2021-06" db="EMBL/GenBank/DDBJ databases">
        <title>Comparative genomics, transcriptomics and evolutionary studies reveal genomic signatures of adaptation to plant cell wall in hemibiotrophic fungi.</title>
        <authorList>
            <consortium name="DOE Joint Genome Institute"/>
            <person name="Baroncelli R."/>
            <person name="Diaz J.F."/>
            <person name="Benocci T."/>
            <person name="Peng M."/>
            <person name="Battaglia E."/>
            <person name="Haridas S."/>
            <person name="Andreopoulos W."/>
            <person name="Labutti K."/>
            <person name="Pangilinan J."/>
            <person name="Floch G.L."/>
            <person name="Makela M.R."/>
            <person name="Henrissat B."/>
            <person name="Grigoriev I.V."/>
            <person name="Crouch J.A."/>
            <person name="De Vries R.P."/>
            <person name="Sukno S.A."/>
            <person name="Thon M.R."/>
        </authorList>
    </citation>
    <scope>NUCLEOTIDE SEQUENCE</scope>
    <source>
        <strain evidence="1">CBS 102054</strain>
    </source>
</reference>
<dbReference type="AlphaFoldDB" id="A0AAJ0EK97"/>
<comment type="caution">
    <text evidence="1">The sequence shown here is derived from an EMBL/GenBank/DDBJ whole genome shotgun (WGS) entry which is preliminary data.</text>
</comment>
<dbReference type="GeneID" id="85467008"/>